<dbReference type="PANTHER" id="PTHR43581">
    <property type="entry name" value="ATP/GTP PHOSPHATASE"/>
    <property type="match status" value="1"/>
</dbReference>
<evidence type="ECO:0000259" key="1">
    <source>
        <dbReference type="Pfam" id="PF13175"/>
    </source>
</evidence>
<name>B7JYG2_RIPO1</name>
<dbReference type="SUPFAM" id="SSF52540">
    <property type="entry name" value="P-loop containing nucleoside triphosphate hydrolases"/>
    <property type="match status" value="1"/>
</dbReference>
<dbReference type="HOGENOM" id="CLU_063816_1_0_3"/>
<sequence length="377" mass="43204">MLQSLKIENFRCFDEFELQNLGRINLLVGENNSGKTSVLEAIQIFSSHGDLEVISELMRYRQEYVWTTDERKNSQKEYDICHLFYQHEIFPGIQFSLIGKNKGYEEKLTLSIESYPRQLSRDFTGVDPKNLDLEKEGNLDLIIDCTGNNLHNDPVKLPLSANNGLDSNYIRRITKIIANNKMTQTKLISPFSLQSTELTSLFDNVVLTSDEKLIIESLNIIEPDIERIAAVGQEKYSFSSRRFGERGGFKVKFKNQKNPIPIGSLGDGIWRILAIILSIVNLENGILLIDEIDTGLHFTTLFDMWKVILVTARKLNIQVFATTHNSDCWTSLARLIQSEEIEPNEITIQRIESNKKQSVTFNEQQIVIAAEREIEVR</sequence>
<reference evidence="3" key="1">
    <citation type="journal article" date="2011" name="MBio">
        <title>Novel metabolic attributes of the genus Cyanothece, comprising a group of unicellular nitrogen-fixing Cyanobacteria.</title>
        <authorList>
            <person name="Bandyopadhyay A."/>
            <person name="Elvitigala T."/>
            <person name="Welsh E."/>
            <person name="Stockel J."/>
            <person name="Liberton M."/>
            <person name="Min H."/>
            <person name="Sherman L.A."/>
            <person name="Pakrasi H.B."/>
        </authorList>
    </citation>
    <scope>NUCLEOTIDE SEQUENCE [LARGE SCALE GENOMIC DNA]</scope>
    <source>
        <strain evidence="3">PCC 8801</strain>
    </source>
</reference>
<evidence type="ECO:0000313" key="2">
    <source>
        <dbReference type="EMBL" id="ACK64832.1"/>
    </source>
</evidence>
<dbReference type="InterPro" id="IPR041685">
    <property type="entry name" value="AAA_GajA/Old/RecF-like"/>
</dbReference>
<dbReference type="Pfam" id="PF13175">
    <property type="entry name" value="AAA_15"/>
    <property type="match status" value="1"/>
</dbReference>
<protein>
    <recommendedName>
        <fullName evidence="1">Endonuclease GajA/Old nuclease/RecF-like AAA domain-containing protein</fullName>
    </recommendedName>
</protein>
<proteinExistence type="predicted"/>
<dbReference type="Proteomes" id="UP000008204">
    <property type="component" value="Chromosome"/>
</dbReference>
<evidence type="ECO:0000313" key="3">
    <source>
        <dbReference type="Proteomes" id="UP000008204"/>
    </source>
</evidence>
<dbReference type="InterPro" id="IPR027417">
    <property type="entry name" value="P-loop_NTPase"/>
</dbReference>
<keyword evidence="3" id="KW-1185">Reference proteome</keyword>
<accession>B7JYG2</accession>
<dbReference type="Gene3D" id="3.40.50.300">
    <property type="entry name" value="P-loop containing nucleotide triphosphate hydrolases"/>
    <property type="match status" value="1"/>
</dbReference>
<dbReference type="EMBL" id="CP001287">
    <property type="protein sequence ID" value="ACK64832.1"/>
    <property type="molecule type" value="Genomic_DNA"/>
</dbReference>
<dbReference type="AlphaFoldDB" id="B7JYG2"/>
<dbReference type="InterPro" id="IPR051396">
    <property type="entry name" value="Bact_Antivir_Def_Nuclease"/>
</dbReference>
<dbReference type="OrthoDB" id="9801813at2"/>
<dbReference type="KEGG" id="cyp:PCC8801_0748"/>
<gene>
    <name evidence="2" type="ordered locus">PCC8801_0748</name>
</gene>
<dbReference type="eggNOG" id="COG1106">
    <property type="taxonomic scope" value="Bacteria"/>
</dbReference>
<dbReference type="PANTHER" id="PTHR43581:SF4">
    <property type="entry name" value="ATP_GTP PHOSPHATASE"/>
    <property type="match status" value="1"/>
</dbReference>
<organism evidence="2 3">
    <name type="scientific">Rippkaea orientalis (strain PCC 8801 / RF-1)</name>
    <name type="common">Cyanothece sp. (strain PCC 8801)</name>
    <dbReference type="NCBI Taxonomy" id="41431"/>
    <lineage>
        <taxon>Bacteria</taxon>
        <taxon>Bacillati</taxon>
        <taxon>Cyanobacteriota</taxon>
        <taxon>Cyanophyceae</taxon>
        <taxon>Oscillatoriophycideae</taxon>
        <taxon>Chroococcales</taxon>
        <taxon>Aphanothecaceae</taxon>
        <taxon>Rippkaea</taxon>
        <taxon>Rippkaea orientalis</taxon>
    </lineage>
</organism>
<dbReference type="STRING" id="41431.PCC8801_0748"/>
<dbReference type="RefSeq" id="WP_012594108.1">
    <property type="nucleotide sequence ID" value="NC_011726.1"/>
</dbReference>
<feature type="domain" description="Endonuclease GajA/Old nuclease/RecF-like AAA" evidence="1">
    <location>
        <begin position="1"/>
        <end position="327"/>
    </location>
</feature>